<comment type="caution">
    <text evidence="5">The sequence shown here is derived from an EMBL/GenBank/DDBJ whole genome shotgun (WGS) entry which is preliminary data.</text>
</comment>
<keyword evidence="3" id="KW-0560">Oxidoreductase</keyword>
<keyword evidence="6" id="KW-1185">Reference proteome</keyword>
<dbReference type="GO" id="GO:0051213">
    <property type="term" value="F:dioxygenase activity"/>
    <property type="evidence" value="ECO:0007669"/>
    <property type="project" value="UniProtKB-KW"/>
</dbReference>
<protein>
    <submittedName>
        <fullName evidence="5">Aspartyl/asparaginyl beta-hydroxylase domain-containing protein</fullName>
    </submittedName>
</protein>
<evidence type="ECO:0000313" key="5">
    <source>
        <dbReference type="EMBL" id="MBD2774324.1"/>
    </source>
</evidence>
<dbReference type="Gene3D" id="2.60.120.330">
    <property type="entry name" value="B-lactam Antibiotic, Isopenicillin N Synthase, Chain"/>
    <property type="match status" value="1"/>
</dbReference>
<dbReference type="SUPFAM" id="SSF51197">
    <property type="entry name" value="Clavaminate synthase-like"/>
    <property type="match status" value="1"/>
</dbReference>
<dbReference type="InterPro" id="IPR051821">
    <property type="entry name" value="Asp/Asn_beta-hydroxylase"/>
</dbReference>
<dbReference type="PANTHER" id="PTHR46332">
    <property type="entry name" value="ASPARTATE BETA-HYDROXYLASE DOMAIN-CONTAINING PROTEIN 2"/>
    <property type="match status" value="1"/>
</dbReference>
<dbReference type="RefSeq" id="WP_190831179.1">
    <property type="nucleotide sequence ID" value="NZ_CAWPPI010000069.1"/>
</dbReference>
<organism evidence="5 6">
    <name type="scientific">Iningainema tapete BLCC-T55</name>
    <dbReference type="NCBI Taxonomy" id="2748662"/>
    <lineage>
        <taxon>Bacteria</taxon>
        <taxon>Bacillati</taxon>
        <taxon>Cyanobacteriota</taxon>
        <taxon>Cyanophyceae</taxon>
        <taxon>Nostocales</taxon>
        <taxon>Scytonemataceae</taxon>
        <taxon>Iningainema tapete</taxon>
    </lineage>
</organism>
<sequence>MESFNEYHLDPKQFPFLNSFQDNWQVIRDEFTHFIKHASNEELTFSYDVLGPKSKTIKTKGTAKYSAFGILFQGMFIEEYIQFYQIQYPDYKTNDASEKARGLREKYFPNLAQAIAQVNGDDNMIRNVYFGTFHPGLDVKLHVNYNPHMNRGYLGLIVPEGDVAMKICHEQLYWHEGKFLILDHSYPHCPHNYTNYDRTVLVVDFFKTDQPREELLRFEKEQVTQRMQDNPYSLGVFGKSDKAKVEDFIKYGLAHQLEWDKALEA</sequence>
<comment type="similarity">
    <text evidence="1">Belongs to the aspartyl/asparaginyl beta-hydroxylase family.</text>
</comment>
<gene>
    <name evidence="5" type="ORF">ICL16_20170</name>
</gene>
<dbReference type="PANTHER" id="PTHR46332:SF5">
    <property type="entry name" value="ASPARTATE BETA-HYDROXYLASE DOMAIN CONTAINING 2"/>
    <property type="match status" value="1"/>
</dbReference>
<keyword evidence="2" id="KW-0223">Dioxygenase</keyword>
<dbReference type="InterPro" id="IPR007803">
    <property type="entry name" value="Asp/Arg/Pro-Hydrxlase"/>
</dbReference>
<evidence type="ECO:0000259" key="4">
    <source>
        <dbReference type="Pfam" id="PF05118"/>
    </source>
</evidence>
<proteinExistence type="inferred from homology"/>
<evidence type="ECO:0000313" key="6">
    <source>
        <dbReference type="Proteomes" id="UP000629098"/>
    </source>
</evidence>
<accession>A0A8J6XEW7</accession>
<dbReference type="AlphaFoldDB" id="A0A8J6XEW7"/>
<feature type="domain" description="Aspartyl/asparaginy/proline hydroxylase" evidence="4">
    <location>
        <begin position="22"/>
        <end position="206"/>
    </location>
</feature>
<name>A0A8J6XEW7_9CYAN</name>
<dbReference type="EMBL" id="JACXAE010000069">
    <property type="protein sequence ID" value="MBD2774324.1"/>
    <property type="molecule type" value="Genomic_DNA"/>
</dbReference>
<dbReference type="GO" id="GO:0016020">
    <property type="term" value="C:membrane"/>
    <property type="evidence" value="ECO:0007669"/>
    <property type="project" value="TreeGrafter"/>
</dbReference>
<evidence type="ECO:0000256" key="1">
    <source>
        <dbReference type="ARBA" id="ARBA00007730"/>
    </source>
</evidence>
<dbReference type="InterPro" id="IPR027443">
    <property type="entry name" value="IPNS-like_sf"/>
</dbReference>
<evidence type="ECO:0000256" key="3">
    <source>
        <dbReference type="ARBA" id="ARBA00023002"/>
    </source>
</evidence>
<dbReference type="Pfam" id="PF05118">
    <property type="entry name" value="Asp_Arg_Hydrox"/>
    <property type="match status" value="1"/>
</dbReference>
<dbReference type="Proteomes" id="UP000629098">
    <property type="component" value="Unassembled WGS sequence"/>
</dbReference>
<reference evidence="5" key="1">
    <citation type="submission" date="2020-09" db="EMBL/GenBank/DDBJ databases">
        <title>Iningainema tapete sp. nov. (Scytonemataceae, Cyanobacteria) from greenhouses in central Florida (USA) produces two types of nodularin with biosynthetic potential for microcystin-LR and anabaenopeptins.</title>
        <authorList>
            <person name="Berthold D.E."/>
            <person name="Lefler F.W."/>
            <person name="Huang I.-S."/>
            <person name="Abdulla H."/>
            <person name="Zimba P.V."/>
            <person name="Laughinghouse H.D. IV."/>
        </authorList>
    </citation>
    <scope>NUCLEOTIDE SEQUENCE</scope>
    <source>
        <strain evidence="5">BLCCT55</strain>
    </source>
</reference>
<evidence type="ECO:0000256" key="2">
    <source>
        <dbReference type="ARBA" id="ARBA00022964"/>
    </source>
</evidence>